<keyword evidence="6" id="KW-1185">Reference proteome</keyword>
<evidence type="ECO:0000256" key="2">
    <source>
        <dbReference type="ARBA" id="ARBA00022729"/>
    </source>
</evidence>
<keyword evidence="2 3" id="KW-0732">Signal</keyword>
<evidence type="ECO:0000313" key="5">
    <source>
        <dbReference type="EMBL" id="MFG6468942.1"/>
    </source>
</evidence>
<accession>A0ABW7H3Y0</accession>
<dbReference type="InterPro" id="IPR011250">
    <property type="entry name" value="OMP/PagP_B-barrel"/>
</dbReference>
<dbReference type="Pfam" id="PF13505">
    <property type="entry name" value="OMP_b-brl"/>
    <property type="match status" value="1"/>
</dbReference>
<evidence type="ECO:0000313" key="6">
    <source>
        <dbReference type="Proteomes" id="UP001606303"/>
    </source>
</evidence>
<dbReference type="EMBL" id="JBIGIB010000006">
    <property type="protein sequence ID" value="MFG6468942.1"/>
    <property type="molecule type" value="Genomic_DNA"/>
</dbReference>
<dbReference type="InterPro" id="IPR027385">
    <property type="entry name" value="Beta-barrel_OMP"/>
</dbReference>
<proteinExistence type="predicted"/>
<dbReference type="Proteomes" id="UP001606303">
    <property type="component" value="Unassembled WGS sequence"/>
</dbReference>
<organism evidence="5 6">
    <name type="scientific">Pelomonas baiyunensis</name>
    <dbReference type="NCBI Taxonomy" id="3299026"/>
    <lineage>
        <taxon>Bacteria</taxon>
        <taxon>Pseudomonadati</taxon>
        <taxon>Pseudomonadota</taxon>
        <taxon>Betaproteobacteria</taxon>
        <taxon>Burkholderiales</taxon>
        <taxon>Sphaerotilaceae</taxon>
        <taxon>Roseateles</taxon>
    </lineage>
</organism>
<gene>
    <name evidence="5" type="ORF">ACG01O_20130</name>
</gene>
<comment type="subcellular location">
    <subcellularLocation>
        <location evidence="1">Cell outer membrane</location>
    </subcellularLocation>
</comment>
<name>A0ABW7H3Y0_9BURK</name>
<sequence length="193" mass="19395">MKKKAIVLGALVAATAAQASEPATSPFYVTAAAGTTRLNADCAGTTSCDNTGAGGKLVFGYNLGNGFSLEGSYINFGKAHASTPPIAGTPAGTITLKPSALVVGGAYALPLGGDWGMAARLGVAQVKTRTNFSYGVQNGDAAESETRLVAGVSVSYALNGNVKLEFGVDTSKAQMHGLKGNVRLVSLGASFAF</sequence>
<feature type="signal peptide" evidence="3">
    <location>
        <begin position="1"/>
        <end position="19"/>
    </location>
</feature>
<comment type="caution">
    <text evidence="5">The sequence shown here is derived from an EMBL/GenBank/DDBJ whole genome shotgun (WGS) entry which is preliminary data.</text>
</comment>
<reference evidence="5 6" key="1">
    <citation type="submission" date="2024-08" db="EMBL/GenBank/DDBJ databases">
        <authorList>
            <person name="Lu H."/>
        </authorList>
    </citation>
    <scope>NUCLEOTIDE SEQUENCE [LARGE SCALE GENOMIC DNA]</scope>
    <source>
        <strain evidence="5 6">BYS87W</strain>
    </source>
</reference>
<dbReference type="Gene3D" id="2.40.160.20">
    <property type="match status" value="1"/>
</dbReference>
<evidence type="ECO:0000256" key="3">
    <source>
        <dbReference type="SAM" id="SignalP"/>
    </source>
</evidence>
<dbReference type="RefSeq" id="WP_394387196.1">
    <property type="nucleotide sequence ID" value="NZ_JBIGIB010000006.1"/>
</dbReference>
<feature type="domain" description="Outer membrane protein beta-barrel" evidence="4">
    <location>
        <begin position="7"/>
        <end position="191"/>
    </location>
</feature>
<feature type="chain" id="PRO_5045144730" evidence="3">
    <location>
        <begin position="20"/>
        <end position="193"/>
    </location>
</feature>
<dbReference type="SUPFAM" id="SSF56925">
    <property type="entry name" value="OMPA-like"/>
    <property type="match status" value="1"/>
</dbReference>
<protein>
    <submittedName>
        <fullName evidence="5">Outer membrane beta-barrel protein</fullName>
    </submittedName>
</protein>
<evidence type="ECO:0000259" key="4">
    <source>
        <dbReference type="Pfam" id="PF13505"/>
    </source>
</evidence>
<evidence type="ECO:0000256" key="1">
    <source>
        <dbReference type="ARBA" id="ARBA00004442"/>
    </source>
</evidence>